<name>A0A7M7HIX4_STRPU</name>
<dbReference type="GeneID" id="105445958"/>
<evidence type="ECO:0000313" key="3">
    <source>
        <dbReference type="Proteomes" id="UP000007110"/>
    </source>
</evidence>
<dbReference type="PANTHER" id="PTHR21411:SF0">
    <property type="entry name" value="REGULATORY PROTEIN ZESTE"/>
    <property type="match status" value="1"/>
</dbReference>
<proteinExistence type="predicted"/>
<reference evidence="3" key="1">
    <citation type="submission" date="2015-02" db="EMBL/GenBank/DDBJ databases">
        <title>Genome sequencing for Strongylocentrotus purpuratus.</title>
        <authorList>
            <person name="Murali S."/>
            <person name="Liu Y."/>
            <person name="Vee V."/>
            <person name="English A."/>
            <person name="Wang M."/>
            <person name="Skinner E."/>
            <person name="Han Y."/>
            <person name="Muzny D.M."/>
            <person name="Worley K.C."/>
            <person name="Gibbs R.A."/>
        </authorList>
    </citation>
    <scope>NUCLEOTIDE SEQUENCE</scope>
</reference>
<feature type="compositionally biased region" description="Polar residues" evidence="1">
    <location>
        <begin position="112"/>
        <end position="124"/>
    </location>
</feature>
<organism evidence="2 3">
    <name type="scientific">Strongylocentrotus purpuratus</name>
    <name type="common">Purple sea urchin</name>
    <dbReference type="NCBI Taxonomy" id="7668"/>
    <lineage>
        <taxon>Eukaryota</taxon>
        <taxon>Metazoa</taxon>
        <taxon>Echinodermata</taxon>
        <taxon>Eleutherozoa</taxon>
        <taxon>Echinozoa</taxon>
        <taxon>Echinoidea</taxon>
        <taxon>Euechinoidea</taxon>
        <taxon>Echinacea</taxon>
        <taxon>Camarodonta</taxon>
        <taxon>Echinidea</taxon>
        <taxon>Strongylocentrotidae</taxon>
        <taxon>Strongylocentrotus</taxon>
    </lineage>
</organism>
<protein>
    <submittedName>
        <fullName evidence="2">Uncharacterized protein</fullName>
    </submittedName>
</protein>
<dbReference type="PANTHER" id="PTHR21411">
    <property type="entry name" value="APONTIC"/>
    <property type="match status" value="1"/>
</dbReference>
<evidence type="ECO:0000256" key="1">
    <source>
        <dbReference type="SAM" id="MobiDB-lite"/>
    </source>
</evidence>
<dbReference type="AlphaFoldDB" id="A0A7M7HIX4"/>
<feature type="region of interest" description="Disordered" evidence="1">
    <location>
        <begin position="112"/>
        <end position="151"/>
    </location>
</feature>
<dbReference type="RefSeq" id="XP_011680448.1">
    <property type="nucleotide sequence ID" value="XM_011682146.2"/>
</dbReference>
<dbReference type="Proteomes" id="UP000007110">
    <property type="component" value="Unassembled WGS sequence"/>
</dbReference>
<dbReference type="OMA" id="HNMEEER"/>
<evidence type="ECO:0000313" key="2">
    <source>
        <dbReference type="EnsemblMetazoa" id="XP_011680448"/>
    </source>
</evidence>
<dbReference type="EnsemblMetazoa" id="XM_011682146">
    <property type="protein sequence ID" value="XP_011680448"/>
    <property type="gene ID" value="LOC105445958"/>
</dbReference>
<sequence length="211" mass="23485">MKLQAKAEWSSFRSQTGKTGGGPPPAEPSMMAKEVKRLVPTEFSEIRNPFDDDCYITGNNPEAVTAELFIAGEKRPSLNLDSLDQPSEGATAPLALEASRHPPPTLYPVTAQQADATPSTSSHISLHLDRSTPSKRFRGSPSPIPPQTPTQTVVHDAIRGWGKKEHETKLHNMEEERQQKEEEHKARMQLLQLEKTYILKKLEIIESSLKV</sequence>
<accession>A0A7M7HIX4</accession>
<dbReference type="KEGG" id="spu:105445958"/>
<feature type="region of interest" description="Disordered" evidence="1">
    <location>
        <begin position="1"/>
        <end position="29"/>
    </location>
</feature>
<keyword evidence="3" id="KW-1185">Reference proteome</keyword>
<dbReference type="InParanoid" id="A0A7M7HIX4"/>
<feature type="region of interest" description="Disordered" evidence="1">
    <location>
        <begin position="164"/>
        <end position="183"/>
    </location>
</feature>
<reference evidence="2" key="2">
    <citation type="submission" date="2021-01" db="UniProtKB">
        <authorList>
            <consortium name="EnsemblMetazoa"/>
        </authorList>
    </citation>
    <scope>IDENTIFICATION</scope>
</reference>